<dbReference type="AlphaFoldDB" id="A0A4R1YM91"/>
<organism evidence="2 3">
    <name type="scientific">Rhodovulum steppense</name>
    <dbReference type="NCBI Taxonomy" id="540251"/>
    <lineage>
        <taxon>Bacteria</taxon>
        <taxon>Pseudomonadati</taxon>
        <taxon>Pseudomonadota</taxon>
        <taxon>Alphaproteobacteria</taxon>
        <taxon>Rhodobacterales</taxon>
        <taxon>Paracoccaceae</taxon>
        <taxon>Rhodovulum</taxon>
    </lineage>
</organism>
<keyword evidence="3" id="KW-1185">Reference proteome</keyword>
<protein>
    <submittedName>
        <fullName evidence="2">Uncharacterized protein</fullName>
    </submittedName>
</protein>
<keyword evidence="1" id="KW-0472">Membrane</keyword>
<dbReference type="Proteomes" id="UP000295277">
    <property type="component" value="Unassembled WGS sequence"/>
</dbReference>
<keyword evidence="1" id="KW-1133">Transmembrane helix</keyword>
<evidence type="ECO:0000313" key="2">
    <source>
        <dbReference type="EMBL" id="TCM78353.1"/>
    </source>
</evidence>
<dbReference type="EMBL" id="SLVM01000026">
    <property type="protein sequence ID" value="TCM78353.1"/>
    <property type="molecule type" value="Genomic_DNA"/>
</dbReference>
<sequence length="52" mass="5360">MPFRIFALILAGVIAAAALTVALVTALPGHGMAVLIPLALVAALALRLLRRK</sequence>
<dbReference type="RefSeq" id="WP_165899268.1">
    <property type="nucleotide sequence ID" value="NZ_SLVM01000026.1"/>
</dbReference>
<feature type="transmembrane region" description="Helical" evidence="1">
    <location>
        <begin position="32"/>
        <end position="49"/>
    </location>
</feature>
<keyword evidence="1" id="KW-0812">Transmembrane</keyword>
<comment type="caution">
    <text evidence="2">The sequence shown here is derived from an EMBL/GenBank/DDBJ whole genome shotgun (WGS) entry which is preliminary data.</text>
</comment>
<reference evidence="2 3" key="1">
    <citation type="submission" date="2019-03" db="EMBL/GenBank/DDBJ databases">
        <title>Genomic Encyclopedia of Type Strains, Phase IV (KMG-IV): sequencing the most valuable type-strain genomes for metagenomic binning, comparative biology and taxonomic classification.</title>
        <authorList>
            <person name="Goeker M."/>
        </authorList>
    </citation>
    <scope>NUCLEOTIDE SEQUENCE [LARGE SCALE GENOMIC DNA]</scope>
    <source>
        <strain evidence="2 3">DSM 21153</strain>
    </source>
</reference>
<gene>
    <name evidence="2" type="ORF">EV216_12630</name>
</gene>
<name>A0A4R1YM91_9RHOB</name>
<accession>A0A4R1YM91</accession>
<evidence type="ECO:0000313" key="3">
    <source>
        <dbReference type="Proteomes" id="UP000295277"/>
    </source>
</evidence>
<evidence type="ECO:0000256" key="1">
    <source>
        <dbReference type="SAM" id="Phobius"/>
    </source>
</evidence>
<proteinExistence type="predicted"/>